<evidence type="ECO:0000313" key="3">
    <source>
        <dbReference type="Proteomes" id="UP001523550"/>
    </source>
</evidence>
<keyword evidence="1" id="KW-0472">Membrane</keyword>
<protein>
    <submittedName>
        <fullName evidence="2">Uncharacterized protein</fullName>
    </submittedName>
</protein>
<dbReference type="Proteomes" id="UP001523550">
    <property type="component" value="Unassembled WGS sequence"/>
</dbReference>
<gene>
    <name evidence="2" type="ORF">J2T60_002061</name>
</gene>
<proteinExistence type="predicted"/>
<reference evidence="2 3" key="1">
    <citation type="submission" date="2022-03" db="EMBL/GenBank/DDBJ databases">
        <title>Genomic Encyclopedia of Type Strains, Phase III (KMG-III): the genomes of soil and plant-associated and newly described type strains.</title>
        <authorList>
            <person name="Whitman W."/>
        </authorList>
    </citation>
    <scope>NUCLEOTIDE SEQUENCE [LARGE SCALE GENOMIC DNA]</scope>
    <source>
        <strain evidence="2 3">BSker1</strain>
    </source>
</reference>
<keyword evidence="3" id="KW-1185">Reference proteome</keyword>
<dbReference type="EMBL" id="JALJYF010000002">
    <property type="protein sequence ID" value="MCP1728061.1"/>
    <property type="molecule type" value="Genomic_DNA"/>
</dbReference>
<organism evidence="2 3">
    <name type="scientific">Natronospira proteinivora</name>
    <dbReference type="NCBI Taxonomy" id="1807133"/>
    <lineage>
        <taxon>Bacteria</taxon>
        <taxon>Pseudomonadati</taxon>
        <taxon>Pseudomonadota</taxon>
        <taxon>Gammaproteobacteria</taxon>
        <taxon>Natronospirales</taxon>
        <taxon>Natronospiraceae</taxon>
        <taxon>Natronospira</taxon>
    </lineage>
</organism>
<name>A0ABT1G9R5_9GAMM</name>
<keyword evidence="1" id="KW-0812">Transmembrane</keyword>
<sequence>MLVLNMVLWGRYRLQPALAVIAVFSHLAVSVVLFAEAAIAVVLVADFALGRLAALELVG</sequence>
<feature type="transmembrane region" description="Helical" evidence="1">
    <location>
        <begin position="20"/>
        <end position="45"/>
    </location>
</feature>
<evidence type="ECO:0000313" key="2">
    <source>
        <dbReference type="EMBL" id="MCP1728061.1"/>
    </source>
</evidence>
<keyword evidence="1" id="KW-1133">Transmembrane helix</keyword>
<evidence type="ECO:0000256" key="1">
    <source>
        <dbReference type="SAM" id="Phobius"/>
    </source>
</evidence>
<accession>A0ABT1G9R5</accession>
<comment type="caution">
    <text evidence="2">The sequence shown here is derived from an EMBL/GenBank/DDBJ whole genome shotgun (WGS) entry which is preliminary data.</text>
</comment>